<proteinExistence type="predicted"/>
<feature type="transmembrane region" description="Helical" evidence="5">
    <location>
        <begin position="176"/>
        <end position="194"/>
    </location>
</feature>
<evidence type="ECO:0000256" key="4">
    <source>
        <dbReference type="SAM" id="MobiDB-lite"/>
    </source>
</evidence>
<dbReference type="PANTHER" id="PTHR44216:SF3">
    <property type="entry name" value="PROTEIN O-MANNOSYL-TRANSFERASE TMTC2"/>
    <property type="match status" value="1"/>
</dbReference>
<dbReference type="InterPro" id="IPR013618">
    <property type="entry name" value="TMTC_DUF1736"/>
</dbReference>
<feature type="transmembrane region" description="Helical" evidence="5">
    <location>
        <begin position="215"/>
        <end position="233"/>
    </location>
</feature>
<accession>A0A2T7P665</accession>
<keyword evidence="8" id="KW-1185">Reference proteome</keyword>
<keyword evidence="1" id="KW-0677">Repeat</keyword>
<keyword evidence="2" id="KW-0802">TPR repeat</keyword>
<dbReference type="AlphaFoldDB" id="A0A2T7P665"/>
<feature type="transmembrane region" description="Helical" evidence="5">
    <location>
        <begin position="253"/>
        <end position="273"/>
    </location>
</feature>
<protein>
    <recommendedName>
        <fullName evidence="6">DUF1736 domain-containing protein</fullName>
    </recommendedName>
</protein>
<keyword evidence="5" id="KW-0812">Transmembrane</keyword>
<dbReference type="STRING" id="400727.A0A2T7P665"/>
<dbReference type="PANTHER" id="PTHR44216">
    <property type="entry name" value="PROTEIN O-MANNOSYL-TRANSFERASE TMTC2"/>
    <property type="match status" value="1"/>
</dbReference>
<dbReference type="GO" id="GO:0035269">
    <property type="term" value="P:protein O-linked glycosylation via mannose"/>
    <property type="evidence" value="ECO:0007669"/>
    <property type="project" value="TreeGrafter"/>
</dbReference>
<dbReference type="InterPro" id="IPR052384">
    <property type="entry name" value="TMTC_O-mannosyltransferase"/>
</dbReference>
<evidence type="ECO:0000313" key="8">
    <source>
        <dbReference type="Proteomes" id="UP000245119"/>
    </source>
</evidence>
<evidence type="ECO:0000256" key="5">
    <source>
        <dbReference type="SAM" id="Phobius"/>
    </source>
</evidence>
<dbReference type="Proteomes" id="UP000245119">
    <property type="component" value="Linkage Group LG6"/>
</dbReference>
<dbReference type="GO" id="GO:0005789">
    <property type="term" value="C:endoplasmic reticulum membrane"/>
    <property type="evidence" value="ECO:0007669"/>
    <property type="project" value="TreeGrafter"/>
</dbReference>
<feature type="domain" description="DUF1736" evidence="6">
    <location>
        <begin position="235"/>
        <end position="295"/>
    </location>
</feature>
<reference evidence="7 8" key="1">
    <citation type="submission" date="2018-04" db="EMBL/GenBank/DDBJ databases">
        <title>The genome of golden apple snail Pomacea canaliculata provides insight into stress tolerance and invasive adaptation.</title>
        <authorList>
            <person name="Liu C."/>
            <person name="Liu B."/>
            <person name="Ren Y."/>
            <person name="Zhang Y."/>
            <person name="Wang H."/>
            <person name="Li S."/>
            <person name="Jiang F."/>
            <person name="Yin L."/>
            <person name="Zhang G."/>
            <person name="Qian W."/>
            <person name="Fan W."/>
        </authorList>
    </citation>
    <scope>NUCLEOTIDE SEQUENCE [LARGE SCALE GENOMIC DNA]</scope>
    <source>
        <strain evidence="7">SZHN2017</strain>
        <tissue evidence="7">Muscle</tissue>
    </source>
</reference>
<feature type="region of interest" description="Disordered" evidence="4">
    <location>
        <begin position="1"/>
        <end position="27"/>
    </location>
</feature>
<dbReference type="OrthoDB" id="19588at2759"/>
<keyword evidence="3 5" id="KW-0472">Membrane</keyword>
<name>A0A2T7P665_POMCA</name>
<comment type="caution">
    <text evidence="7">The sequence shown here is derived from an EMBL/GenBank/DDBJ whole genome shotgun (WGS) entry which is preliminary data.</text>
</comment>
<gene>
    <name evidence="7" type="ORF">C0Q70_11471</name>
</gene>
<evidence type="ECO:0000313" key="7">
    <source>
        <dbReference type="EMBL" id="PVD28876.1"/>
    </source>
</evidence>
<sequence>MPRGHERPESCNCKKPGSPARDTMEQSSVGRLLGDAADPLRLTQVLPTFDRGDLPAQLHRREAQPLGLPRGQCPAAQPHHRRLHACGPSSPGIRGDLAGSGSPFRQPPDSHGGVAGVVGRADVLACLFLLLTFITYCRYVSVREGCVVLMGGRWLQMGGVMLLTTCSMLAKEQAVSVLAVCAVYDIVVVSRAPVVDVITMQLFVKSRYNRLREGLLCLLVCGCSLVGFRVYFMGNKPPEFAPSDNPASDSDSLLTRTLTFNYLPAANAMLLLFPCTLSFDWSMEAIPLLTSFSDPGTWLP</sequence>
<organism evidence="7 8">
    <name type="scientific">Pomacea canaliculata</name>
    <name type="common">Golden apple snail</name>
    <dbReference type="NCBI Taxonomy" id="400727"/>
    <lineage>
        <taxon>Eukaryota</taxon>
        <taxon>Metazoa</taxon>
        <taxon>Spiralia</taxon>
        <taxon>Lophotrochozoa</taxon>
        <taxon>Mollusca</taxon>
        <taxon>Gastropoda</taxon>
        <taxon>Caenogastropoda</taxon>
        <taxon>Architaenioglossa</taxon>
        <taxon>Ampullarioidea</taxon>
        <taxon>Ampullariidae</taxon>
        <taxon>Pomacea</taxon>
    </lineage>
</organism>
<evidence type="ECO:0000256" key="3">
    <source>
        <dbReference type="ARBA" id="ARBA00023136"/>
    </source>
</evidence>
<dbReference type="GO" id="GO:0000030">
    <property type="term" value="F:mannosyltransferase activity"/>
    <property type="evidence" value="ECO:0007669"/>
    <property type="project" value="TreeGrafter"/>
</dbReference>
<keyword evidence="5" id="KW-1133">Transmembrane helix</keyword>
<feature type="transmembrane region" description="Helical" evidence="5">
    <location>
        <begin position="113"/>
        <end position="134"/>
    </location>
</feature>
<evidence type="ECO:0000259" key="6">
    <source>
        <dbReference type="Pfam" id="PF08409"/>
    </source>
</evidence>
<evidence type="ECO:0000256" key="2">
    <source>
        <dbReference type="ARBA" id="ARBA00022803"/>
    </source>
</evidence>
<evidence type="ECO:0000256" key="1">
    <source>
        <dbReference type="ARBA" id="ARBA00022737"/>
    </source>
</evidence>
<dbReference type="Pfam" id="PF08409">
    <property type="entry name" value="TMTC_DUF1736"/>
    <property type="match status" value="1"/>
</dbReference>
<dbReference type="EMBL" id="PZQS01000006">
    <property type="protein sequence ID" value="PVD28876.1"/>
    <property type="molecule type" value="Genomic_DNA"/>
</dbReference>